<name>K8ZPP2_9ENTE</name>
<dbReference type="GO" id="GO:0051539">
    <property type="term" value="F:4 iron, 4 sulfur cluster binding"/>
    <property type="evidence" value="ECO:0007669"/>
    <property type="project" value="UniProtKB-KW"/>
</dbReference>
<evidence type="ECO:0000313" key="9">
    <source>
        <dbReference type="Proteomes" id="UP000016057"/>
    </source>
</evidence>
<comment type="similarity">
    <text evidence="7">Belongs to the organic radical-activating enzymes family.</text>
</comment>
<comment type="function">
    <text evidence="7">Activation of anaerobic ribonucleoside-triphosphate reductase under anaerobic conditions by generation of an organic free radical, using S-adenosylmethionine and reduced flavodoxin as cosubstrates to produce 5'-deoxy-adenosine.</text>
</comment>
<proteinExistence type="inferred from homology"/>
<evidence type="ECO:0000256" key="5">
    <source>
        <dbReference type="ARBA" id="ARBA00023004"/>
    </source>
</evidence>
<comment type="caution">
    <text evidence="8">The sequence shown here is derived from an EMBL/GenBank/DDBJ whole genome shotgun (WGS) entry which is preliminary data.</text>
</comment>
<comment type="cofactor">
    <cofactor evidence="1">
        <name>[4Fe-4S] cluster</name>
        <dbReference type="ChEBI" id="CHEBI:49883"/>
    </cofactor>
</comment>
<dbReference type="PATRIC" id="fig|1234409.3.peg.503"/>
<keyword evidence="6" id="KW-0411">Iron-sulfur</keyword>
<dbReference type="Pfam" id="PF13353">
    <property type="entry name" value="Fer4_12"/>
    <property type="match status" value="1"/>
</dbReference>
<evidence type="ECO:0000256" key="3">
    <source>
        <dbReference type="ARBA" id="ARBA00022691"/>
    </source>
</evidence>
<dbReference type="InterPro" id="IPR034457">
    <property type="entry name" value="Organic_radical-activating"/>
</dbReference>
<dbReference type="RefSeq" id="WP_009489639.1">
    <property type="nucleotide sequence ID" value="NZ_AMYT01000016.1"/>
</dbReference>
<protein>
    <recommendedName>
        <fullName evidence="7">Anaerobic ribonucleoside-triphosphate reductase-activating protein</fullName>
        <ecNumber evidence="7">1.97.1.-</ecNumber>
    </recommendedName>
</protein>
<evidence type="ECO:0000256" key="6">
    <source>
        <dbReference type="ARBA" id="ARBA00023014"/>
    </source>
</evidence>
<keyword evidence="9" id="KW-1185">Reference proteome</keyword>
<dbReference type="PIRSF" id="PIRSF000368">
    <property type="entry name" value="NrdG"/>
    <property type="match status" value="1"/>
</dbReference>
<gene>
    <name evidence="8" type="ORF">C683_0543</name>
</gene>
<dbReference type="AlphaFoldDB" id="K8ZPP2"/>
<evidence type="ECO:0000256" key="2">
    <source>
        <dbReference type="ARBA" id="ARBA00022485"/>
    </source>
</evidence>
<dbReference type="GO" id="GO:0046872">
    <property type="term" value="F:metal ion binding"/>
    <property type="evidence" value="ECO:0007669"/>
    <property type="project" value="UniProtKB-KW"/>
</dbReference>
<evidence type="ECO:0000313" key="8">
    <source>
        <dbReference type="EMBL" id="EKU27521.1"/>
    </source>
</evidence>
<dbReference type="Proteomes" id="UP000016057">
    <property type="component" value="Unassembled WGS sequence"/>
</dbReference>
<dbReference type="SUPFAM" id="SSF102114">
    <property type="entry name" value="Radical SAM enzymes"/>
    <property type="match status" value="1"/>
</dbReference>
<dbReference type="GO" id="GO:0043365">
    <property type="term" value="F:[formate-C-acetyltransferase]-activating enzyme activity"/>
    <property type="evidence" value="ECO:0007669"/>
    <property type="project" value="InterPro"/>
</dbReference>
<evidence type="ECO:0000256" key="1">
    <source>
        <dbReference type="ARBA" id="ARBA00001966"/>
    </source>
</evidence>
<dbReference type="CDD" id="cd01335">
    <property type="entry name" value="Radical_SAM"/>
    <property type="match status" value="1"/>
</dbReference>
<dbReference type="eggNOG" id="COG0602">
    <property type="taxonomic scope" value="Bacteria"/>
</dbReference>
<dbReference type="PANTHER" id="PTHR30352:SF2">
    <property type="entry name" value="ANAEROBIC RIBONUCLEOSIDE-TRIPHOSPHATE REDUCTASE-ACTIVATING PROTEIN"/>
    <property type="match status" value="1"/>
</dbReference>
<keyword evidence="2" id="KW-0004">4Fe-4S</keyword>
<dbReference type="InterPro" id="IPR007197">
    <property type="entry name" value="rSAM"/>
</dbReference>
<dbReference type="Gene3D" id="3.20.20.70">
    <property type="entry name" value="Aldolase class I"/>
    <property type="match status" value="1"/>
</dbReference>
<dbReference type="SFLD" id="SFLDG01063">
    <property type="entry name" value="activating_enzymes__group_1"/>
    <property type="match status" value="1"/>
</dbReference>
<dbReference type="SFLD" id="SFLDS00029">
    <property type="entry name" value="Radical_SAM"/>
    <property type="match status" value="1"/>
</dbReference>
<dbReference type="GO" id="GO:0004748">
    <property type="term" value="F:ribonucleoside-diphosphate reductase activity, thioredoxin disulfide as acceptor"/>
    <property type="evidence" value="ECO:0007669"/>
    <property type="project" value="TreeGrafter"/>
</dbReference>
<dbReference type="NCBIfam" id="TIGR02491">
    <property type="entry name" value="NrdG"/>
    <property type="match status" value="1"/>
</dbReference>
<keyword evidence="4" id="KW-0479">Metal-binding</keyword>
<evidence type="ECO:0000256" key="7">
    <source>
        <dbReference type="PIRNR" id="PIRNR000368"/>
    </source>
</evidence>
<reference evidence="8 9" key="1">
    <citation type="journal article" date="2013" name="Genome Announc.">
        <title>Draft Genome Sequence of Catellicoccus marimammalium, a Novel Species Commonly Found in Gull Feces.</title>
        <authorList>
            <person name="Weigand M.R."/>
            <person name="Ryu H."/>
            <person name="Bozcek L."/>
            <person name="Konstantinidis K.T."/>
            <person name="Santo Domingo J.W."/>
        </authorList>
    </citation>
    <scope>NUCLEOTIDE SEQUENCE [LARGE SCALE GENOMIC DNA]</scope>
    <source>
        <strain evidence="8 9">M35/04/3</strain>
    </source>
</reference>
<dbReference type="InterPro" id="IPR013785">
    <property type="entry name" value="Aldolase_TIM"/>
</dbReference>
<dbReference type="PANTHER" id="PTHR30352">
    <property type="entry name" value="PYRUVATE FORMATE-LYASE-ACTIVATING ENZYME"/>
    <property type="match status" value="1"/>
</dbReference>
<organism evidence="8 9">
    <name type="scientific">Catellicoccus marimammalium M35/04/3</name>
    <dbReference type="NCBI Taxonomy" id="1234409"/>
    <lineage>
        <taxon>Bacteria</taxon>
        <taxon>Bacillati</taxon>
        <taxon>Bacillota</taxon>
        <taxon>Bacilli</taxon>
        <taxon>Lactobacillales</taxon>
        <taxon>Enterococcaceae</taxon>
        <taxon>Catellicoccus</taxon>
    </lineage>
</organism>
<sequence>MEVGGKGYIADYKPFNFVDGEGVRCSLYVSGCHLHCQGCFNERAQSFTYGFLYSKELEETIMQDLAQPYVQGLSLLGGEPFLNLQICLPLVRRMKEELPQKDLWVWTGYTFEKLQQHPLQKELLSYVDVLIDGPYIEAQKTLNQSFYGSKNQRMIDVPISLRTQRIHLWSEEK</sequence>
<evidence type="ECO:0000256" key="4">
    <source>
        <dbReference type="ARBA" id="ARBA00022723"/>
    </source>
</evidence>
<dbReference type="SFLD" id="SFLDG01066">
    <property type="entry name" value="organic_radical-activating_enz"/>
    <property type="match status" value="1"/>
</dbReference>
<dbReference type="EMBL" id="AMYT01000016">
    <property type="protein sequence ID" value="EKU27521.1"/>
    <property type="molecule type" value="Genomic_DNA"/>
</dbReference>
<keyword evidence="7 8" id="KW-0560">Oxidoreductase</keyword>
<dbReference type="SFLD" id="SFLDF00299">
    <property type="entry name" value="anaerobic_ribonucleoside-triph"/>
    <property type="match status" value="1"/>
</dbReference>
<keyword evidence="3" id="KW-0949">S-adenosyl-L-methionine</keyword>
<dbReference type="OrthoDB" id="9782387at2"/>
<dbReference type="InterPro" id="IPR058240">
    <property type="entry name" value="rSAM_sf"/>
</dbReference>
<accession>K8ZPP2</accession>
<dbReference type="InterPro" id="IPR012837">
    <property type="entry name" value="NrdG"/>
</dbReference>
<dbReference type="STRING" id="1234409.C683_0543"/>
<keyword evidence="5" id="KW-0408">Iron</keyword>
<dbReference type="EC" id="1.97.1.-" evidence="7"/>